<dbReference type="Pfam" id="PF07690">
    <property type="entry name" value="MFS_1"/>
    <property type="match status" value="1"/>
</dbReference>
<dbReference type="PANTHER" id="PTHR23517:SF2">
    <property type="entry name" value="MULTIDRUG RESISTANCE PROTEIN MDTH"/>
    <property type="match status" value="1"/>
</dbReference>
<dbReference type="PANTHER" id="PTHR23517">
    <property type="entry name" value="RESISTANCE PROTEIN MDTM, PUTATIVE-RELATED-RELATED"/>
    <property type="match status" value="1"/>
</dbReference>
<feature type="transmembrane region" description="Helical" evidence="7">
    <location>
        <begin position="23"/>
        <end position="45"/>
    </location>
</feature>
<keyword evidence="2" id="KW-0813">Transport</keyword>
<evidence type="ECO:0000313" key="9">
    <source>
        <dbReference type="EMBL" id="MBS4187362.1"/>
    </source>
</evidence>
<feature type="domain" description="Major facilitator superfamily (MFS) profile" evidence="8">
    <location>
        <begin position="1"/>
        <end position="201"/>
    </location>
</feature>
<evidence type="ECO:0000256" key="5">
    <source>
        <dbReference type="ARBA" id="ARBA00022989"/>
    </source>
</evidence>
<keyword evidence="3" id="KW-1003">Cell membrane</keyword>
<dbReference type="PROSITE" id="PS50850">
    <property type="entry name" value="MFS"/>
    <property type="match status" value="1"/>
</dbReference>
<dbReference type="InterPro" id="IPR050171">
    <property type="entry name" value="MFS_Transporters"/>
</dbReference>
<evidence type="ECO:0000256" key="6">
    <source>
        <dbReference type="ARBA" id="ARBA00023136"/>
    </source>
</evidence>
<evidence type="ECO:0000256" key="4">
    <source>
        <dbReference type="ARBA" id="ARBA00022692"/>
    </source>
</evidence>
<comment type="subcellular location">
    <subcellularLocation>
        <location evidence="1">Cell membrane</location>
        <topology evidence="1">Multi-pass membrane protein</topology>
    </subcellularLocation>
</comment>
<dbReference type="InterPro" id="IPR011701">
    <property type="entry name" value="MFS"/>
</dbReference>
<dbReference type="GO" id="GO:0005886">
    <property type="term" value="C:plasma membrane"/>
    <property type="evidence" value="ECO:0007669"/>
    <property type="project" value="UniProtKB-SubCell"/>
</dbReference>
<feature type="transmembrane region" description="Helical" evidence="7">
    <location>
        <begin position="151"/>
        <end position="169"/>
    </location>
</feature>
<dbReference type="AlphaFoldDB" id="A0A942T6W7"/>
<feature type="transmembrane region" description="Helical" evidence="7">
    <location>
        <begin position="300"/>
        <end position="317"/>
    </location>
</feature>
<feature type="transmembrane region" description="Helical" evidence="7">
    <location>
        <begin position="398"/>
        <end position="416"/>
    </location>
</feature>
<feature type="transmembrane region" description="Helical" evidence="7">
    <location>
        <begin position="175"/>
        <end position="199"/>
    </location>
</feature>
<dbReference type="GO" id="GO:0022857">
    <property type="term" value="F:transmembrane transporter activity"/>
    <property type="evidence" value="ECO:0007669"/>
    <property type="project" value="InterPro"/>
</dbReference>
<dbReference type="Gene3D" id="1.20.1250.20">
    <property type="entry name" value="MFS general substrate transporter like domains"/>
    <property type="match status" value="1"/>
</dbReference>
<feature type="transmembrane region" description="Helical" evidence="7">
    <location>
        <begin position="51"/>
        <end position="74"/>
    </location>
</feature>
<protein>
    <submittedName>
        <fullName evidence="9">MFS transporter</fullName>
    </submittedName>
</protein>
<evidence type="ECO:0000259" key="8">
    <source>
        <dbReference type="PROSITE" id="PS50850"/>
    </source>
</evidence>
<evidence type="ECO:0000256" key="1">
    <source>
        <dbReference type="ARBA" id="ARBA00004651"/>
    </source>
</evidence>
<comment type="caution">
    <text evidence="9">The sequence shown here is derived from an EMBL/GenBank/DDBJ whole genome shotgun (WGS) entry which is preliminary data.</text>
</comment>
<evidence type="ECO:0000256" key="7">
    <source>
        <dbReference type="SAM" id="Phobius"/>
    </source>
</evidence>
<evidence type="ECO:0000256" key="3">
    <source>
        <dbReference type="ARBA" id="ARBA00022475"/>
    </source>
</evidence>
<dbReference type="SUPFAM" id="SSF103473">
    <property type="entry name" value="MFS general substrate transporter"/>
    <property type="match status" value="1"/>
</dbReference>
<keyword evidence="4 7" id="KW-0812">Transmembrane</keyword>
<keyword evidence="6 7" id="KW-0472">Membrane</keyword>
<feature type="transmembrane region" description="Helical" evidence="7">
    <location>
        <begin position="230"/>
        <end position="254"/>
    </location>
</feature>
<organism evidence="9">
    <name type="scientific">Neobacillus citreus</name>
    <dbReference type="NCBI Taxonomy" id="2833578"/>
    <lineage>
        <taxon>Bacteria</taxon>
        <taxon>Bacillati</taxon>
        <taxon>Bacillota</taxon>
        <taxon>Bacilli</taxon>
        <taxon>Bacillales</taxon>
        <taxon>Bacillaceae</taxon>
        <taxon>Neobacillus</taxon>
    </lineage>
</organism>
<dbReference type="InterPro" id="IPR036259">
    <property type="entry name" value="MFS_trans_sf"/>
</dbReference>
<dbReference type="EMBL" id="JAGYPE010000008">
    <property type="protein sequence ID" value="MBS4187362.1"/>
    <property type="molecule type" value="Genomic_DNA"/>
</dbReference>
<feature type="transmembrane region" description="Helical" evidence="7">
    <location>
        <begin position="364"/>
        <end position="386"/>
    </location>
</feature>
<dbReference type="InterPro" id="IPR020846">
    <property type="entry name" value="MFS_dom"/>
</dbReference>
<evidence type="ECO:0000256" key="2">
    <source>
        <dbReference type="ARBA" id="ARBA00022448"/>
    </source>
</evidence>
<feature type="transmembrane region" description="Helical" evidence="7">
    <location>
        <begin position="260"/>
        <end position="280"/>
    </location>
</feature>
<sequence>MSTTAQQTPIMTLVRQDSTLRRLLTVTFVDTLGRGAFFTLTALYLTTIVGISAVAVGLALTIAGAVGVASSLLFGHLADRWSARRMLFWLHVVQGLALISYVLVHDLPTLVATASVVTLAQQGGGSVRGAAVGRAFPGGERVRVRATMRTVTNIGIGLGTALAAVPLAIGTGEAYRVTMVLAGALFLVAAVIVLGLSAVRLDAAPADRTDTGTIVRPVLGGTSPYRDARFLAVTALTGVFGMQFGLYEVAVPLWVVGHTVAPDVLVSPLLLVNTIVVVLFQVRMSRGTDTVAGAARVMRLAGWVMVAACALWAAAGWVTGAGWGAVTLAVVLLVVAAITHSLAEITSSAAGWALSFELAPADRIGAYQGVYGTGFAVGAMAAPTVVTATAVDLGTPGWAVLAVVFLGAALGTAAIARRAARTPVAA</sequence>
<proteinExistence type="predicted"/>
<keyword evidence="5 7" id="KW-1133">Transmembrane helix</keyword>
<reference evidence="9" key="1">
    <citation type="submission" date="2021-05" db="EMBL/GenBank/DDBJ databases">
        <title>Novel Bacillus species.</title>
        <authorList>
            <person name="Liu G."/>
        </authorList>
    </citation>
    <scope>NUCLEOTIDE SEQUENCE</scope>
    <source>
        <strain evidence="9">FJAT-50051</strain>
    </source>
</reference>
<feature type="transmembrane region" description="Helical" evidence="7">
    <location>
        <begin position="323"/>
        <end position="343"/>
    </location>
</feature>
<gene>
    <name evidence="9" type="ORF">KHB02_38990</name>
</gene>
<accession>A0A942T6W7</accession>
<name>A0A942T6W7_9BACI</name>